<protein>
    <submittedName>
        <fullName evidence="2">Uncharacterized protein</fullName>
    </submittedName>
</protein>
<feature type="region of interest" description="Disordered" evidence="1">
    <location>
        <begin position="1"/>
        <end position="45"/>
    </location>
</feature>
<organism evidence="2 3">
    <name type="scientific">Alienimonas californiensis</name>
    <dbReference type="NCBI Taxonomy" id="2527989"/>
    <lineage>
        <taxon>Bacteria</taxon>
        <taxon>Pseudomonadati</taxon>
        <taxon>Planctomycetota</taxon>
        <taxon>Planctomycetia</taxon>
        <taxon>Planctomycetales</taxon>
        <taxon>Planctomycetaceae</taxon>
        <taxon>Alienimonas</taxon>
    </lineage>
</organism>
<evidence type="ECO:0000313" key="3">
    <source>
        <dbReference type="Proteomes" id="UP000318741"/>
    </source>
</evidence>
<evidence type="ECO:0000313" key="2">
    <source>
        <dbReference type="EMBL" id="QDT16382.1"/>
    </source>
</evidence>
<dbReference type="EMBL" id="CP036265">
    <property type="protein sequence ID" value="QDT16382.1"/>
    <property type="molecule type" value="Genomic_DNA"/>
</dbReference>
<dbReference type="RefSeq" id="WP_145359213.1">
    <property type="nucleotide sequence ID" value="NZ_CP036265.1"/>
</dbReference>
<name>A0A517PAI7_9PLAN</name>
<dbReference type="Proteomes" id="UP000318741">
    <property type="component" value="Chromosome"/>
</dbReference>
<reference evidence="2 3" key="1">
    <citation type="submission" date="2019-02" db="EMBL/GenBank/DDBJ databases">
        <title>Deep-cultivation of Planctomycetes and their phenomic and genomic characterization uncovers novel biology.</title>
        <authorList>
            <person name="Wiegand S."/>
            <person name="Jogler M."/>
            <person name="Boedeker C."/>
            <person name="Pinto D."/>
            <person name="Vollmers J."/>
            <person name="Rivas-Marin E."/>
            <person name="Kohn T."/>
            <person name="Peeters S.H."/>
            <person name="Heuer A."/>
            <person name="Rast P."/>
            <person name="Oberbeckmann S."/>
            <person name="Bunk B."/>
            <person name="Jeske O."/>
            <person name="Meyerdierks A."/>
            <person name="Storesund J.E."/>
            <person name="Kallscheuer N."/>
            <person name="Luecker S."/>
            <person name="Lage O.M."/>
            <person name="Pohl T."/>
            <person name="Merkel B.J."/>
            <person name="Hornburger P."/>
            <person name="Mueller R.-W."/>
            <person name="Bruemmer F."/>
            <person name="Labrenz M."/>
            <person name="Spormann A.M."/>
            <person name="Op den Camp H."/>
            <person name="Overmann J."/>
            <person name="Amann R."/>
            <person name="Jetten M.S.M."/>
            <person name="Mascher T."/>
            <person name="Medema M.H."/>
            <person name="Devos D.P."/>
            <person name="Kaster A.-K."/>
            <person name="Ovreas L."/>
            <person name="Rohde M."/>
            <person name="Galperin M.Y."/>
            <person name="Jogler C."/>
        </authorList>
    </citation>
    <scope>NUCLEOTIDE SEQUENCE [LARGE SCALE GENOMIC DNA]</scope>
    <source>
        <strain evidence="2 3">CA12</strain>
    </source>
</reference>
<feature type="compositionally biased region" description="Pro residues" evidence="1">
    <location>
        <begin position="1"/>
        <end position="11"/>
    </location>
</feature>
<feature type="compositionally biased region" description="Basic residues" evidence="1">
    <location>
        <begin position="20"/>
        <end position="34"/>
    </location>
</feature>
<proteinExistence type="predicted"/>
<gene>
    <name evidence="2" type="ORF">CA12_24840</name>
</gene>
<keyword evidence="3" id="KW-1185">Reference proteome</keyword>
<dbReference type="KEGG" id="acaf:CA12_24840"/>
<evidence type="ECO:0000256" key="1">
    <source>
        <dbReference type="SAM" id="MobiDB-lite"/>
    </source>
</evidence>
<accession>A0A517PAI7</accession>
<sequence>MNTTYAPPPRPSAGGPVRPARSHRPGPFTRHRHQSSPPEAPRPKLAVRTLRRGARDATLALVEFSLPRPDRRLPHRAADFLKMLAADELRVLYAAGADTNDPAAGSHIGFTVLAEAPGKSPEELTALLTEQARDLLGGDLETV</sequence>
<dbReference type="AlphaFoldDB" id="A0A517PAI7"/>